<organism evidence="6 7">
    <name type="scientific">Oxalobacter paraformigenes</name>
    <dbReference type="NCBI Taxonomy" id="556268"/>
    <lineage>
        <taxon>Bacteria</taxon>
        <taxon>Pseudomonadati</taxon>
        <taxon>Pseudomonadota</taxon>
        <taxon>Betaproteobacteria</taxon>
        <taxon>Burkholderiales</taxon>
        <taxon>Oxalobacteraceae</taxon>
        <taxon>Oxalobacter</taxon>
    </lineage>
</organism>
<dbReference type="PIRSF" id="PIRSF000390">
    <property type="entry name" value="PLP_StrS"/>
    <property type="match status" value="1"/>
</dbReference>
<dbReference type="GO" id="GO:0030170">
    <property type="term" value="F:pyridoxal phosphate binding"/>
    <property type="evidence" value="ECO:0007669"/>
    <property type="project" value="TreeGrafter"/>
</dbReference>
<feature type="modified residue" description="N6-(pyridoxal phosphate)lysine" evidence="4">
    <location>
        <position position="183"/>
    </location>
</feature>
<dbReference type="HOGENOM" id="CLU_033332_6_0_4"/>
<reference evidence="6" key="1">
    <citation type="submission" date="2011-10" db="EMBL/GenBank/DDBJ databases">
        <title>The Genome Sequence of Oxalobacter formigenes HOxBLS.</title>
        <authorList>
            <consortium name="The Broad Institute Genome Sequencing Platform"/>
            <person name="Earl A."/>
            <person name="Ward D."/>
            <person name="Feldgarden M."/>
            <person name="Gevers D."/>
            <person name="Allison M.J."/>
            <person name="Humphrey S."/>
            <person name="Young S.K."/>
            <person name="Zeng Q."/>
            <person name="Gargeya S."/>
            <person name="Fitzgerald M."/>
            <person name="Haas B."/>
            <person name="Abouelleil A."/>
            <person name="Alvarado L."/>
            <person name="Arachchi H.M."/>
            <person name="Berlin A."/>
            <person name="Brown A."/>
            <person name="Chapman S.B."/>
            <person name="Chen Z."/>
            <person name="Dunbar C."/>
            <person name="Freedman E."/>
            <person name="Gearin G."/>
            <person name="Goldberg J."/>
            <person name="Griggs A."/>
            <person name="Gujja S."/>
            <person name="Heiman D."/>
            <person name="Howarth C."/>
            <person name="Larson L."/>
            <person name="Lui A."/>
            <person name="MacDonald P.J.P."/>
            <person name="Montmayeur A."/>
            <person name="Murphy C."/>
            <person name="Neiman D."/>
            <person name="Pearson M."/>
            <person name="Priest M."/>
            <person name="Roberts A."/>
            <person name="Saif S."/>
            <person name="Shea T."/>
            <person name="Shenoy N."/>
            <person name="Sisk P."/>
            <person name="Stolte C."/>
            <person name="Sykes S."/>
            <person name="Wortman J."/>
            <person name="Nusbaum C."/>
            <person name="Birren B."/>
        </authorList>
    </citation>
    <scope>NUCLEOTIDE SEQUENCE [LARGE SCALE GENOMIC DNA]</scope>
    <source>
        <strain evidence="6">HOxBLS</strain>
    </source>
</reference>
<dbReference type="eggNOG" id="COG0399">
    <property type="taxonomic scope" value="Bacteria"/>
</dbReference>
<evidence type="ECO:0008006" key="8">
    <source>
        <dbReference type="Google" id="ProtNLM"/>
    </source>
</evidence>
<accession>C3X2A0</accession>
<evidence type="ECO:0000256" key="5">
    <source>
        <dbReference type="RuleBase" id="RU004508"/>
    </source>
</evidence>
<dbReference type="PANTHER" id="PTHR30244">
    <property type="entry name" value="TRANSAMINASE"/>
    <property type="match status" value="1"/>
</dbReference>
<evidence type="ECO:0000256" key="1">
    <source>
        <dbReference type="ARBA" id="ARBA00022898"/>
    </source>
</evidence>
<dbReference type="Gene3D" id="3.90.1150.10">
    <property type="entry name" value="Aspartate Aminotransferase, domain 1"/>
    <property type="match status" value="1"/>
</dbReference>
<gene>
    <name evidence="6" type="ORF">OFAG_00489</name>
</gene>
<keyword evidence="7" id="KW-1185">Reference proteome</keyword>
<evidence type="ECO:0000313" key="6">
    <source>
        <dbReference type="EMBL" id="EEO27336.1"/>
    </source>
</evidence>
<dbReference type="PANTHER" id="PTHR30244:SF36">
    <property type="entry name" value="3-OXO-GLUCOSE-6-PHOSPHATE:GLUTAMATE AMINOTRANSFERASE"/>
    <property type="match status" value="1"/>
</dbReference>
<proteinExistence type="inferred from homology"/>
<dbReference type="AlphaFoldDB" id="C3X2A0"/>
<dbReference type="Proteomes" id="UP000003973">
    <property type="component" value="Unassembled WGS sequence"/>
</dbReference>
<evidence type="ECO:0000256" key="2">
    <source>
        <dbReference type="ARBA" id="ARBA00037999"/>
    </source>
</evidence>
<dbReference type="GO" id="GO:0008483">
    <property type="term" value="F:transaminase activity"/>
    <property type="evidence" value="ECO:0007669"/>
    <property type="project" value="TreeGrafter"/>
</dbReference>
<dbReference type="EMBL" id="ACDP02000026">
    <property type="protein sequence ID" value="EEO27336.1"/>
    <property type="molecule type" value="Genomic_DNA"/>
</dbReference>
<protein>
    <recommendedName>
        <fullName evidence="8">Aminotransferase</fullName>
    </recommendedName>
</protein>
<evidence type="ECO:0000256" key="4">
    <source>
        <dbReference type="PIRSR" id="PIRSR000390-2"/>
    </source>
</evidence>
<feature type="active site" description="Proton acceptor" evidence="3">
    <location>
        <position position="183"/>
    </location>
</feature>
<sequence length="361" mass="40696">MIKFLDVGKINKRPEIKKKIDEVVESGYYILGKECELFEKNFATYCGTRYAVGVANGLDALRLIIKAYGFSNNDEIIVPANTYIASILAISQNGCKPVLVEPDISTYNINPDLIEENITSKTKAIMVVHLYGRAVQMERIYETARKYNLKIIEDSAQAHGAFYNNKRVGNLGDASGFSFYPGKNLGCLGDGGCITTNDGFLADRLRAIRNYGSLVKYHNKYQGVNSRLDELQAGILNVKLKYLDSDNEARRKIAKLYRTEIKNPLLVLPEVEDELSHVWHLFTVRTANRDGFQKYLQENGIETVIHYPVPPHKQPCYGEFGNMHFPLTEEIHRTIISLPISQVMSLDDAGRVIEVCNAYKG</sequence>
<dbReference type="InterPro" id="IPR000653">
    <property type="entry name" value="DegT/StrS_aminotransferase"/>
</dbReference>
<dbReference type="InterPro" id="IPR015421">
    <property type="entry name" value="PyrdxlP-dep_Trfase_major"/>
</dbReference>
<name>C3X2A0_9BURK</name>
<dbReference type="Gene3D" id="3.40.640.10">
    <property type="entry name" value="Type I PLP-dependent aspartate aminotransferase-like (Major domain)"/>
    <property type="match status" value="1"/>
</dbReference>
<keyword evidence="1 4" id="KW-0663">Pyridoxal phosphate</keyword>
<dbReference type="InterPro" id="IPR015422">
    <property type="entry name" value="PyrdxlP-dep_Trfase_small"/>
</dbReference>
<dbReference type="InterPro" id="IPR015424">
    <property type="entry name" value="PyrdxlP-dep_Trfase"/>
</dbReference>
<comment type="caution">
    <text evidence="6">The sequence shown here is derived from an EMBL/GenBank/DDBJ whole genome shotgun (WGS) entry which is preliminary data.</text>
</comment>
<evidence type="ECO:0000313" key="7">
    <source>
        <dbReference type="Proteomes" id="UP000003973"/>
    </source>
</evidence>
<dbReference type="RefSeq" id="WP_005876255.1">
    <property type="nucleotide sequence ID" value="NZ_CABMNL010000001.1"/>
</dbReference>
<evidence type="ECO:0000256" key="3">
    <source>
        <dbReference type="PIRSR" id="PIRSR000390-1"/>
    </source>
</evidence>
<dbReference type="SUPFAM" id="SSF53383">
    <property type="entry name" value="PLP-dependent transferases"/>
    <property type="match status" value="1"/>
</dbReference>
<comment type="similarity">
    <text evidence="2 5">Belongs to the DegT/DnrJ/EryC1 family.</text>
</comment>
<dbReference type="GO" id="GO:0000271">
    <property type="term" value="P:polysaccharide biosynthetic process"/>
    <property type="evidence" value="ECO:0007669"/>
    <property type="project" value="TreeGrafter"/>
</dbReference>
<dbReference type="CDD" id="cd00616">
    <property type="entry name" value="AHBA_syn"/>
    <property type="match status" value="1"/>
</dbReference>
<dbReference type="Pfam" id="PF01041">
    <property type="entry name" value="DegT_DnrJ_EryC1"/>
    <property type="match status" value="1"/>
</dbReference>